<protein>
    <submittedName>
        <fullName evidence="3">Putative methyltransferase domain-containing protein</fullName>
    </submittedName>
</protein>
<dbReference type="GO" id="GO:0032259">
    <property type="term" value="P:methylation"/>
    <property type="evidence" value="ECO:0007669"/>
    <property type="project" value="UniProtKB-KW"/>
</dbReference>
<dbReference type="PANTHER" id="PTHR43591:SF24">
    <property type="entry name" value="2-METHOXY-6-POLYPRENYL-1,4-BENZOQUINOL METHYLASE, MITOCHONDRIAL"/>
    <property type="match status" value="1"/>
</dbReference>
<keyword evidence="4" id="KW-1185">Reference proteome</keyword>
<dbReference type="AlphaFoldDB" id="A0A066XA50"/>
<dbReference type="SUPFAM" id="SSF53335">
    <property type="entry name" value="S-adenosyl-L-methionine-dependent methyltransferases"/>
    <property type="match status" value="1"/>
</dbReference>
<keyword evidence="3" id="KW-0489">Methyltransferase</keyword>
<comment type="similarity">
    <text evidence="1">Belongs to the methyltransferase superfamily. LaeA methyltransferase family.</text>
</comment>
<dbReference type="eggNOG" id="ENOG502SMFK">
    <property type="taxonomic scope" value="Eukaryota"/>
</dbReference>
<dbReference type="Proteomes" id="UP000027238">
    <property type="component" value="Unassembled WGS sequence"/>
</dbReference>
<feature type="region of interest" description="Disordered" evidence="2">
    <location>
        <begin position="1"/>
        <end position="21"/>
    </location>
</feature>
<dbReference type="CDD" id="cd02440">
    <property type="entry name" value="AdoMet_MTases"/>
    <property type="match status" value="1"/>
</dbReference>
<comment type="caution">
    <text evidence="3">The sequence shown here is derived from an EMBL/GenBank/DDBJ whole genome shotgun (WGS) entry which is preliminary data.</text>
</comment>
<accession>A0A066XA50</accession>
<keyword evidence="3" id="KW-0808">Transferase</keyword>
<dbReference type="GO" id="GO:0008168">
    <property type="term" value="F:methyltransferase activity"/>
    <property type="evidence" value="ECO:0007669"/>
    <property type="project" value="UniProtKB-KW"/>
</dbReference>
<dbReference type="Gene3D" id="3.40.50.150">
    <property type="entry name" value="Vaccinia Virus protein VP39"/>
    <property type="match status" value="1"/>
</dbReference>
<dbReference type="EMBL" id="JMSE01000971">
    <property type="protein sequence ID" value="KDN66043.1"/>
    <property type="molecule type" value="Genomic_DNA"/>
</dbReference>
<dbReference type="PANTHER" id="PTHR43591">
    <property type="entry name" value="METHYLTRANSFERASE"/>
    <property type="match status" value="1"/>
</dbReference>
<evidence type="ECO:0000256" key="2">
    <source>
        <dbReference type="SAM" id="MobiDB-lite"/>
    </source>
</evidence>
<evidence type="ECO:0000313" key="4">
    <source>
        <dbReference type="Proteomes" id="UP000027238"/>
    </source>
</evidence>
<proteinExistence type="inferred from homology"/>
<feature type="compositionally biased region" description="Basic and acidic residues" evidence="2">
    <location>
        <begin position="1"/>
        <end position="12"/>
    </location>
</feature>
<reference evidence="4" key="1">
    <citation type="journal article" date="2014" name="Genome Announc.">
        <title>Draft genome sequence of Colletotrichum sublineola, a destructive pathogen of cultivated sorghum.</title>
        <authorList>
            <person name="Baroncelli R."/>
            <person name="Sanz-Martin J.M."/>
            <person name="Rech G.E."/>
            <person name="Sukno S.A."/>
            <person name="Thon M.R."/>
        </authorList>
    </citation>
    <scope>NUCLEOTIDE SEQUENCE [LARGE SCALE GENOMIC DNA]</scope>
    <source>
        <strain evidence="4">TX430BB</strain>
    </source>
</reference>
<dbReference type="HOGENOM" id="CLU_010595_1_2_1"/>
<evidence type="ECO:0000313" key="3">
    <source>
        <dbReference type="EMBL" id="KDN66043.1"/>
    </source>
</evidence>
<dbReference type="InterPro" id="IPR029063">
    <property type="entry name" value="SAM-dependent_MTases_sf"/>
</dbReference>
<organism evidence="3 4">
    <name type="scientific">Colletotrichum sublineola</name>
    <name type="common">Sorghum anthracnose fungus</name>
    <dbReference type="NCBI Taxonomy" id="1173701"/>
    <lineage>
        <taxon>Eukaryota</taxon>
        <taxon>Fungi</taxon>
        <taxon>Dikarya</taxon>
        <taxon>Ascomycota</taxon>
        <taxon>Pezizomycotina</taxon>
        <taxon>Sordariomycetes</taxon>
        <taxon>Hypocreomycetidae</taxon>
        <taxon>Glomerellales</taxon>
        <taxon>Glomerellaceae</taxon>
        <taxon>Colletotrichum</taxon>
        <taxon>Colletotrichum graminicola species complex</taxon>
    </lineage>
</organism>
<evidence type="ECO:0000256" key="1">
    <source>
        <dbReference type="ARBA" id="ARBA00038158"/>
    </source>
</evidence>
<dbReference type="Pfam" id="PF13489">
    <property type="entry name" value="Methyltransf_23"/>
    <property type="match status" value="1"/>
</dbReference>
<dbReference type="OrthoDB" id="2013972at2759"/>
<dbReference type="OMA" id="YLSKWCR"/>
<sequence>MSNNAEDPHADDDASSIDDSYDGESLVSLRASIYDYRRENGRTYHSYSDGKYLMPNDEREQERLDLTHHLWTLTWDNNLCMSPKKHGARRVLDVGTGTGIWAQDYADDHPEAMVIGVDLSPIQPDFASPNCSYEIDDITHPWNWKEPFDFIFIRNLSGCLSDWPDVIAQAYKNLEPGGYIELHDTTFPMKCQDDTMTEEFLPLKWTKYVAEATNKIGYALDAPASFKNMLEDAGFVDVVEKKEKWPFNPWAKDKKYKEIGFWVQESALKGIEGISMASFTRLLNWSPEEARVFCAQVRNEHKKIGVHAYYDVYGVWGRKPEKAEETEEASHA</sequence>
<dbReference type="STRING" id="1173701.A0A066XA50"/>
<gene>
    <name evidence="3" type="ORF">CSUB01_00709</name>
</gene>
<name>A0A066XA50_COLSU</name>